<proteinExistence type="predicted"/>
<reference evidence="1" key="2">
    <citation type="journal article" date="2022" name="New Phytol.">
        <title>Evolutionary transition to the ectomycorrhizal habit in the genomes of a hyperdiverse lineage of mushroom-forming fungi.</title>
        <authorList>
            <person name="Looney B."/>
            <person name="Miyauchi S."/>
            <person name="Morin E."/>
            <person name="Drula E."/>
            <person name="Courty P.E."/>
            <person name="Kohler A."/>
            <person name="Kuo A."/>
            <person name="LaButti K."/>
            <person name="Pangilinan J."/>
            <person name="Lipzen A."/>
            <person name="Riley R."/>
            <person name="Andreopoulos W."/>
            <person name="He G."/>
            <person name="Johnson J."/>
            <person name="Nolan M."/>
            <person name="Tritt A."/>
            <person name="Barry K.W."/>
            <person name="Grigoriev I.V."/>
            <person name="Nagy L.G."/>
            <person name="Hibbett D."/>
            <person name="Henrissat B."/>
            <person name="Matheny P.B."/>
            <person name="Labbe J."/>
            <person name="Martin F.M."/>
        </authorList>
    </citation>
    <scope>NUCLEOTIDE SEQUENCE</scope>
    <source>
        <strain evidence="1">HHB10654</strain>
    </source>
</reference>
<evidence type="ECO:0000313" key="1">
    <source>
        <dbReference type="EMBL" id="KAI0063055.1"/>
    </source>
</evidence>
<protein>
    <submittedName>
        <fullName evidence="1">Uncharacterized protein</fullName>
    </submittedName>
</protein>
<evidence type="ECO:0000313" key="2">
    <source>
        <dbReference type="Proteomes" id="UP000814140"/>
    </source>
</evidence>
<sequence length="202" mass="22429">MYCLACCRKHDNVVGFNRALHALCSHPTWLLNAHSTNHPSNREESEFCADLVKDALSDLGPFIATWTGCPRLSTRVAVYTCWTVGSLCESSIRAASSTFVVNQPRPSSRRLPLEADHGTVLQLRHVMHFPDGSELYDFTALLAYCLVCQDGFPFSSTSSETSDASLRARLVRHSWAARHSAVRVTYQRRGCHMVVGSRTIGT</sequence>
<organism evidence="1 2">
    <name type="scientific">Artomyces pyxidatus</name>
    <dbReference type="NCBI Taxonomy" id="48021"/>
    <lineage>
        <taxon>Eukaryota</taxon>
        <taxon>Fungi</taxon>
        <taxon>Dikarya</taxon>
        <taxon>Basidiomycota</taxon>
        <taxon>Agaricomycotina</taxon>
        <taxon>Agaricomycetes</taxon>
        <taxon>Russulales</taxon>
        <taxon>Auriscalpiaceae</taxon>
        <taxon>Artomyces</taxon>
    </lineage>
</organism>
<dbReference type="EMBL" id="MU277204">
    <property type="protein sequence ID" value="KAI0063055.1"/>
    <property type="molecule type" value="Genomic_DNA"/>
</dbReference>
<keyword evidence="2" id="KW-1185">Reference proteome</keyword>
<name>A0ACB8T491_9AGAM</name>
<gene>
    <name evidence="1" type="ORF">BV25DRAFT_437393</name>
</gene>
<accession>A0ACB8T491</accession>
<reference evidence="1" key="1">
    <citation type="submission" date="2021-03" db="EMBL/GenBank/DDBJ databases">
        <authorList>
            <consortium name="DOE Joint Genome Institute"/>
            <person name="Ahrendt S."/>
            <person name="Looney B.P."/>
            <person name="Miyauchi S."/>
            <person name="Morin E."/>
            <person name="Drula E."/>
            <person name="Courty P.E."/>
            <person name="Chicoki N."/>
            <person name="Fauchery L."/>
            <person name="Kohler A."/>
            <person name="Kuo A."/>
            <person name="Labutti K."/>
            <person name="Pangilinan J."/>
            <person name="Lipzen A."/>
            <person name="Riley R."/>
            <person name="Andreopoulos W."/>
            <person name="He G."/>
            <person name="Johnson J."/>
            <person name="Barry K.W."/>
            <person name="Grigoriev I.V."/>
            <person name="Nagy L."/>
            <person name="Hibbett D."/>
            <person name="Henrissat B."/>
            <person name="Matheny P.B."/>
            <person name="Labbe J."/>
            <person name="Martin F."/>
        </authorList>
    </citation>
    <scope>NUCLEOTIDE SEQUENCE</scope>
    <source>
        <strain evidence="1">HHB10654</strain>
    </source>
</reference>
<comment type="caution">
    <text evidence="1">The sequence shown here is derived from an EMBL/GenBank/DDBJ whole genome shotgun (WGS) entry which is preliminary data.</text>
</comment>
<dbReference type="Proteomes" id="UP000814140">
    <property type="component" value="Unassembled WGS sequence"/>
</dbReference>